<dbReference type="AlphaFoldDB" id="A0A8H5BQG8"/>
<evidence type="ECO:0000313" key="3">
    <source>
        <dbReference type="EMBL" id="KAF5327468.1"/>
    </source>
</evidence>
<name>A0A8H5BQG8_9AGAR</name>
<dbReference type="InterPro" id="IPR027417">
    <property type="entry name" value="P-loop_NTPase"/>
</dbReference>
<keyword evidence="4" id="KW-1185">Reference proteome</keyword>
<sequence length="759" mass="85688">MSVLQGAANITIHGGTLTAVSSRETNVSTSNDIVDILHSRGAIAGLLDAEERFDAPRCDEDTRVSMLRGMKKFVQEGGPSSSPAMYWLRGPAGVGKSALAQTLALSLKDEGDHAASFFFSHTAPGRSDGNQLIVTLAYQLAINFPALQPFISKTVKEDPAVLTASNTVKMQKLVVDPINGWQRRYNRSVRRWVHKIFNIRKKLHPRLILVDGLDECNNLQVQRELIFCIALAVCQLSLPIRFVIASRPESHILATFELDSIFQGPHGVKVLSKDLGDDGDVDEQITTYFLKEFAEIRRTHPIREYLPQLWPLPEQIAQLVAKSSKGFIYPATVIRYIKMPNNRPDDCLKRILGLSEIPHRDKPYEPLDTLYRHIFESVPDANKEAIRNIFHFLVVPTNLSNLLTPRLIEEFYHYQPGHVQHVLRDLFCLVAFTQQSIKILHASLPDFLLDQTRSGSLYINIGDAHATIAASFPLALTTTDTLPDFTFVGFLEHMMEANTLTMPIHCSLVEVDFRSRYTTLPIIRSFDQIPIPTNVHLQPDLESVAFVAAYFLVLVIKNIEQVHIRKHISDIKAYIISKFPGAASLHAVREELSPEMIALFCKWTPSTINAEYINYILAFEVSPSQQEICQEIFDLHLLMLFPVFGRIPEEDNISQHIPHRPHAQHLIQHSNNISQTLLEFLFDYAFGFEYHLKFLAANLLEVSLAHAGYSISLTTLLNDLLKRHLSIGLSEEAWSSILVPCVIDYLKVHTVRQHSGRKA</sequence>
<dbReference type="Proteomes" id="UP000567179">
    <property type="component" value="Unassembled WGS sequence"/>
</dbReference>
<dbReference type="PANTHER" id="PTHR10039">
    <property type="entry name" value="AMELOGENIN"/>
    <property type="match status" value="1"/>
</dbReference>
<dbReference type="InterPro" id="IPR056884">
    <property type="entry name" value="NPHP3-like_N"/>
</dbReference>
<dbReference type="SUPFAM" id="SSF52540">
    <property type="entry name" value="P-loop containing nucleoside triphosphate hydrolases"/>
    <property type="match status" value="1"/>
</dbReference>
<accession>A0A8H5BQG8</accession>
<proteinExistence type="predicted"/>
<evidence type="ECO:0000256" key="1">
    <source>
        <dbReference type="ARBA" id="ARBA00022737"/>
    </source>
</evidence>
<dbReference type="EMBL" id="JAACJJ010000014">
    <property type="protein sequence ID" value="KAF5327468.1"/>
    <property type="molecule type" value="Genomic_DNA"/>
</dbReference>
<evidence type="ECO:0000313" key="4">
    <source>
        <dbReference type="Proteomes" id="UP000567179"/>
    </source>
</evidence>
<protein>
    <recommendedName>
        <fullName evidence="2">Nephrocystin 3-like N-terminal domain-containing protein</fullName>
    </recommendedName>
</protein>
<organism evidence="3 4">
    <name type="scientific">Psilocybe cf. subviscida</name>
    <dbReference type="NCBI Taxonomy" id="2480587"/>
    <lineage>
        <taxon>Eukaryota</taxon>
        <taxon>Fungi</taxon>
        <taxon>Dikarya</taxon>
        <taxon>Basidiomycota</taxon>
        <taxon>Agaricomycotina</taxon>
        <taxon>Agaricomycetes</taxon>
        <taxon>Agaricomycetidae</taxon>
        <taxon>Agaricales</taxon>
        <taxon>Agaricineae</taxon>
        <taxon>Strophariaceae</taxon>
        <taxon>Psilocybe</taxon>
    </lineage>
</organism>
<gene>
    <name evidence="3" type="ORF">D9619_004058</name>
</gene>
<feature type="domain" description="Nephrocystin 3-like N-terminal" evidence="2">
    <location>
        <begin position="80"/>
        <end position="247"/>
    </location>
</feature>
<evidence type="ECO:0000259" key="2">
    <source>
        <dbReference type="Pfam" id="PF24883"/>
    </source>
</evidence>
<comment type="caution">
    <text evidence="3">The sequence shown here is derived from an EMBL/GenBank/DDBJ whole genome shotgun (WGS) entry which is preliminary data.</text>
</comment>
<keyword evidence="1" id="KW-0677">Repeat</keyword>
<dbReference type="Gene3D" id="3.40.50.300">
    <property type="entry name" value="P-loop containing nucleotide triphosphate hydrolases"/>
    <property type="match status" value="1"/>
</dbReference>
<reference evidence="3 4" key="1">
    <citation type="journal article" date="2020" name="ISME J.">
        <title>Uncovering the hidden diversity of litter-decomposition mechanisms in mushroom-forming fungi.</title>
        <authorList>
            <person name="Floudas D."/>
            <person name="Bentzer J."/>
            <person name="Ahren D."/>
            <person name="Johansson T."/>
            <person name="Persson P."/>
            <person name="Tunlid A."/>
        </authorList>
    </citation>
    <scope>NUCLEOTIDE SEQUENCE [LARGE SCALE GENOMIC DNA]</scope>
    <source>
        <strain evidence="3 4">CBS 101986</strain>
    </source>
</reference>
<dbReference type="Pfam" id="PF24883">
    <property type="entry name" value="NPHP3_N"/>
    <property type="match status" value="1"/>
</dbReference>
<dbReference type="PANTHER" id="PTHR10039:SF17">
    <property type="entry name" value="FUNGAL STAND N-TERMINAL GOODBYE DOMAIN-CONTAINING PROTEIN-RELATED"/>
    <property type="match status" value="1"/>
</dbReference>
<dbReference type="OrthoDB" id="194358at2759"/>